<proteinExistence type="predicted"/>
<dbReference type="Proteomes" id="UP000054721">
    <property type="component" value="Unassembled WGS sequence"/>
</dbReference>
<name>A0A0V1KKY2_9BILA</name>
<accession>A0A0V1KKY2</accession>
<evidence type="ECO:0000313" key="2">
    <source>
        <dbReference type="EMBL" id="KRZ47809.1"/>
    </source>
</evidence>
<dbReference type="EMBL" id="JYDW01000557">
    <property type="protein sequence ID" value="KRZ47809.1"/>
    <property type="molecule type" value="Genomic_DNA"/>
</dbReference>
<feature type="region of interest" description="Disordered" evidence="1">
    <location>
        <begin position="1"/>
        <end position="21"/>
    </location>
</feature>
<evidence type="ECO:0000313" key="3">
    <source>
        <dbReference type="Proteomes" id="UP000054721"/>
    </source>
</evidence>
<evidence type="ECO:0000256" key="1">
    <source>
        <dbReference type="SAM" id="MobiDB-lite"/>
    </source>
</evidence>
<reference evidence="2 3" key="1">
    <citation type="submission" date="2015-05" db="EMBL/GenBank/DDBJ databases">
        <title>Evolution of Trichinella species and genotypes.</title>
        <authorList>
            <person name="Korhonen P.K."/>
            <person name="Edoardo P."/>
            <person name="Giuseppe L.R."/>
            <person name="Gasser R.B."/>
        </authorList>
    </citation>
    <scope>NUCLEOTIDE SEQUENCE [LARGE SCALE GENOMIC DNA]</scope>
    <source>
        <strain evidence="2">ISS10</strain>
    </source>
</reference>
<comment type="caution">
    <text evidence="2">The sequence shown here is derived from an EMBL/GenBank/DDBJ whole genome shotgun (WGS) entry which is preliminary data.</text>
</comment>
<sequence length="168" mass="18997">MGQVDHVLPDGPFLPSSSSAYPQSRQAQMTPAYTCSFSGTRFNRRFNALSLLNATSMLSGRRGESSLQRMSTEYLNPSQRILQINSSLDRRFSRRRSAGSPALWRCSRLFVAPHSSSAFNACPAFLFGKSSLRCPFCKQTMLRWNLCTQCHFSRTGCLMNELDKHDLR</sequence>
<keyword evidence="3" id="KW-1185">Reference proteome</keyword>
<protein>
    <submittedName>
        <fullName evidence="2">Uncharacterized protein</fullName>
    </submittedName>
</protein>
<gene>
    <name evidence="2" type="ORF">T02_1954</name>
</gene>
<dbReference type="AlphaFoldDB" id="A0A0V1KKY2"/>
<organism evidence="2 3">
    <name type="scientific">Trichinella nativa</name>
    <dbReference type="NCBI Taxonomy" id="6335"/>
    <lineage>
        <taxon>Eukaryota</taxon>
        <taxon>Metazoa</taxon>
        <taxon>Ecdysozoa</taxon>
        <taxon>Nematoda</taxon>
        <taxon>Enoplea</taxon>
        <taxon>Dorylaimia</taxon>
        <taxon>Trichinellida</taxon>
        <taxon>Trichinellidae</taxon>
        <taxon>Trichinella</taxon>
    </lineage>
</organism>